<sequence length="305" mass="34355">MPCLETAKGLATDTLAEFLDSAGEERFWAKAAEFQAELSQMEASQCLYQGIMGALGYAKNKPPMLKLARRLPLQILQSMAQGEISDQERLARLQALLLGTAGLLPSQRQNEHREYQDDEWADQLEGLWASSHGTKAMSEDDWHLFKVRPNNFPLRRIAAMSYLILRYRERGIVEQAVDMIKEAPVSGGYLRLEKGFMVTADGYWASHFDFGLDSRTANPTLLGRWRAADIAINVLLPFTLAWSKLNSQPGVEEKTFELYRGYPRLAANTVERHMMKQLGLNSSLANSAQRQQGLIHIYNTLCSQG</sequence>
<evidence type="ECO:0000313" key="1">
    <source>
        <dbReference type="EMBL" id="GAH99225.1"/>
    </source>
</evidence>
<dbReference type="EMBL" id="BARV01003073">
    <property type="protein sequence ID" value="GAH99225.1"/>
    <property type="molecule type" value="Genomic_DNA"/>
</dbReference>
<dbReference type="Pfam" id="PF11013">
    <property type="entry name" value="DUF2851"/>
    <property type="match status" value="1"/>
</dbReference>
<dbReference type="AlphaFoldDB" id="X1L002"/>
<proteinExistence type="predicted"/>
<name>X1L002_9ZZZZ</name>
<accession>X1L002</accession>
<comment type="caution">
    <text evidence="1">The sequence shown here is derived from an EMBL/GenBank/DDBJ whole genome shotgun (WGS) entry which is preliminary data.</text>
</comment>
<gene>
    <name evidence="1" type="ORF">S06H3_07559</name>
</gene>
<dbReference type="InterPro" id="IPR021272">
    <property type="entry name" value="DUF2851"/>
</dbReference>
<feature type="non-terminal residue" evidence="1">
    <location>
        <position position="305"/>
    </location>
</feature>
<protein>
    <submittedName>
        <fullName evidence="1">Uncharacterized protein</fullName>
    </submittedName>
</protein>
<reference evidence="1" key="1">
    <citation type="journal article" date="2014" name="Front. Microbiol.">
        <title>High frequency of phylogenetically diverse reductive dehalogenase-homologous genes in deep subseafloor sedimentary metagenomes.</title>
        <authorList>
            <person name="Kawai M."/>
            <person name="Futagami T."/>
            <person name="Toyoda A."/>
            <person name="Takaki Y."/>
            <person name="Nishi S."/>
            <person name="Hori S."/>
            <person name="Arai W."/>
            <person name="Tsubouchi T."/>
            <person name="Morono Y."/>
            <person name="Uchiyama I."/>
            <person name="Ito T."/>
            <person name="Fujiyama A."/>
            <person name="Inagaki F."/>
            <person name="Takami H."/>
        </authorList>
    </citation>
    <scope>NUCLEOTIDE SEQUENCE</scope>
    <source>
        <strain evidence="1">Expedition CK06-06</strain>
    </source>
</reference>
<organism evidence="1">
    <name type="scientific">marine sediment metagenome</name>
    <dbReference type="NCBI Taxonomy" id="412755"/>
    <lineage>
        <taxon>unclassified sequences</taxon>
        <taxon>metagenomes</taxon>
        <taxon>ecological metagenomes</taxon>
    </lineage>
</organism>